<dbReference type="PROSITE" id="PS50082">
    <property type="entry name" value="WD_REPEATS_2"/>
    <property type="match status" value="1"/>
</dbReference>
<dbReference type="Gene3D" id="1.10.1540.10">
    <property type="entry name" value="BEACH domain"/>
    <property type="match status" value="1"/>
</dbReference>
<feature type="repeat" description="WD" evidence="3">
    <location>
        <begin position="2840"/>
        <end position="2873"/>
    </location>
</feature>
<feature type="domain" description="BEACH-type PH" evidence="6">
    <location>
        <begin position="2233"/>
        <end position="2386"/>
    </location>
</feature>
<protein>
    <recommendedName>
        <fullName evidence="9">BEACH domain-containing protein</fullName>
    </recommendedName>
</protein>
<dbReference type="Pfam" id="PF16057">
    <property type="entry name" value="DUF4800"/>
    <property type="match status" value="1"/>
</dbReference>
<dbReference type="SUPFAM" id="SSF49899">
    <property type="entry name" value="Concanavalin A-like lectins/glucanases"/>
    <property type="match status" value="1"/>
</dbReference>
<evidence type="ECO:0000256" key="4">
    <source>
        <dbReference type="SAM" id="MobiDB-lite"/>
    </source>
</evidence>
<dbReference type="PROSITE" id="PS50197">
    <property type="entry name" value="BEACH"/>
    <property type="match status" value="1"/>
</dbReference>
<evidence type="ECO:0000259" key="6">
    <source>
        <dbReference type="PROSITE" id="PS51783"/>
    </source>
</evidence>
<feature type="domain" description="BEACH" evidence="5">
    <location>
        <begin position="2410"/>
        <end position="2700"/>
    </location>
</feature>
<evidence type="ECO:0000313" key="8">
    <source>
        <dbReference type="Proteomes" id="UP000239757"/>
    </source>
</evidence>
<dbReference type="Proteomes" id="UP000239757">
    <property type="component" value="Unassembled WGS sequence"/>
</dbReference>
<dbReference type="SUPFAM" id="SSF81837">
    <property type="entry name" value="BEACH domain"/>
    <property type="match status" value="1"/>
</dbReference>
<dbReference type="InterPro" id="IPR023362">
    <property type="entry name" value="PH-BEACH_dom"/>
</dbReference>
<dbReference type="InterPro" id="IPR036372">
    <property type="entry name" value="BEACH_dom_sf"/>
</dbReference>
<feature type="compositionally biased region" description="Polar residues" evidence="4">
    <location>
        <begin position="2141"/>
        <end position="2156"/>
    </location>
</feature>
<dbReference type="PROSITE" id="PS50294">
    <property type="entry name" value="WD_REPEATS_REGION"/>
    <property type="match status" value="1"/>
</dbReference>
<dbReference type="CDD" id="cd06071">
    <property type="entry name" value="Beach"/>
    <property type="match status" value="1"/>
</dbReference>
<feature type="region of interest" description="Disordered" evidence="4">
    <location>
        <begin position="12"/>
        <end position="36"/>
    </location>
</feature>
<dbReference type="InterPro" id="IPR000409">
    <property type="entry name" value="BEACH_dom"/>
</dbReference>
<dbReference type="InterPro" id="IPR036322">
    <property type="entry name" value="WD40_repeat_dom_sf"/>
</dbReference>
<proteinExistence type="predicted"/>
<dbReference type="SUPFAM" id="SSF50729">
    <property type="entry name" value="PH domain-like"/>
    <property type="match status" value="1"/>
</dbReference>
<name>A0A2P5WX28_GOSBA</name>
<dbReference type="InterPro" id="IPR031570">
    <property type="entry name" value="NBEA/BDCP_DUF4704"/>
</dbReference>
<dbReference type="Pfam" id="PF14844">
    <property type="entry name" value="PH_BEACH"/>
    <property type="match status" value="1"/>
</dbReference>
<dbReference type="SMART" id="SM00320">
    <property type="entry name" value="WD40"/>
    <property type="match status" value="5"/>
</dbReference>
<organism evidence="7 8">
    <name type="scientific">Gossypium barbadense</name>
    <name type="common">Sea Island cotton</name>
    <name type="synonym">Hibiscus barbadensis</name>
    <dbReference type="NCBI Taxonomy" id="3634"/>
    <lineage>
        <taxon>Eukaryota</taxon>
        <taxon>Viridiplantae</taxon>
        <taxon>Streptophyta</taxon>
        <taxon>Embryophyta</taxon>
        <taxon>Tracheophyta</taxon>
        <taxon>Spermatophyta</taxon>
        <taxon>Magnoliopsida</taxon>
        <taxon>eudicotyledons</taxon>
        <taxon>Gunneridae</taxon>
        <taxon>Pentapetalae</taxon>
        <taxon>rosids</taxon>
        <taxon>malvids</taxon>
        <taxon>Malvales</taxon>
        <taxon>Malvaceae</taxon>
        <taxon>Malvoideae</taxon>
        <taxon>Gossypium</taxon>
    </lineage>
</organism>
<dbReference type="PROSITE" id="PS51783">
    <property type="entry name" value="PH_BEACH"/>
    <property type="match status" value="1"/>
</dbReference>
<dbReference type="FunFam" id="1.10.1540.10:FF:000001">
    <property type="entry name" value="neurobeachin isoform X1"/>
    <property type="match status" value="1"/>
</dbReference>
<accession>A0A2P5WX28</accession>
<dbReference type="InterPro" id="IPR015943">
    <property type="entry name" value="WD40/YVTN_repeat-like_dom_sf"/>
</dbReference>
<dbReference type="Gene3D" id="2.60.120.200">
    <property type="match status" value="1"/>
</dbReference>
<dbReference type="InterPro" id="IPR001680">
    <property type="entry name" value="WD40_rpt"/>
</dbReference>
<dbReference type="InterPro" id="IPR016024">
    <property type="entry name" value="ARM-type_fold"/>
</dbReference>
<reference evidence="7 8" key="1">
    <citation type="submission" date="2015-01" db="EMBL/GenBank/DDBJ databases">
        <title>Genome of allotetraploid Gossypium barbadense reveals genomic plasticity and fiber elongation in cotton evolution.</title>
        <authorList>
            <person name="Chen X."/>
            <person name="Liu X."/>
            <person name="Zhao B."/>
            <person name="Zheng H."/>
            <person name="Hu Y."/>
            <person name="Lu G."/>
            <person name="Yang C."/>
            <person name="Chen J."/>
            <person name="Shan C."/>
            <person name="Zhang L."/>
            <person name="Zhou Y."/>
            <person name="Wang L."/>
            <person name="Guo W."/>
            <person name="Bai Y."/>
            <person name="Ruan J."/>
            <person name="Shangguan X."/>
            <person name="Mao Y."/>
            <person name="Jiang J."/>
            <person name="Zhu Y."/>
            <person name="Lei J."/>
            <person name="Kang H."/>
            <person name="Chen S."/>
            <person name="He X."/>
            <person name="Wang R."/>
            <person name="Wang Y."/>
            <person name="Chen J."/>
            <person name="Wang L."/>
            <person name="Yu S."/>
            <person name="Wang B."/>
            <person name="Wei J."/>
            <person name="Song S."/>
            <person name="Lu X."/>
            <person name="Gao Z."/>
            <person name="Gu W."/>
            <person name="Deng X."/>
            <person name="Ma D."/>
            <person name="Wang S."/>
            <person name="Liang W."/>
            <person name="Fang L."/>
            <person name="Cai C."/>
            <person name="Zhu X."/>
            <person name="Zhou B."/>
            <person name="Zhang Y."/>
            <person name="Chen Z."/>
            <person name="Xu S."/>
            <person name="Zhu R."/>
            <person name="Wang S."/>
            <person name="Zhang T."/>
            <person name="Zhao G."/>
        </authorList>
    </citation>
    <scope>NUCLEOTIDE SEQUENCE [LARGE SCALE GENOMIC DNA]</scope>
    <source>
        <strain evidence="8">cv. Xinhai21</strain>
        <tissue evidence="7">Leaf</tissue>
    </source>
</reference>
<dbReference type="InterPro" id="IPR046851">
    <property type="entry name" value="NBCH_WD40"/>
</dbReference>
<dbReference type="PANTHER" id="PTHR13743:SF112">
    <property type="entry name" value="BEACH DOMAIN-CONTAINING PROTEIN"/>
    <property type="match status" value="1"/>
</dbReference>
<evidence type="ECO:0000256" key="2">
    <source>
        <dbReference type="ARBA" id="ARBA00022737"/>
    </source>
</evidence>
<dbReference type="EMBL" id="KZ666217">
    <property type="protein sequence ID" value="PPR95634.1"/>
    <property type="molecule type" value="Genomic_DNA"/>
</dbReference>
<gene>
    <name evidence="7" type="ORF">GOBAR_AA25029</name>
</gene>
<dbReference type="OrthoDB" id="26681at2759"/>
<evidence type="ECO:0000256" key="3">
    <source>
        <dbReference type="PROSITE-ProRule" id="PRU00221"/>
    </source>
</evidence>
<dbReference type="Pfam" id="PF15787">
    <property type="entry name" value="DUF4704"/>
    <property type="match status" value="2"/>
</dbReference>
<dbReference type="InterPro" id="IPR050865">
    <property type="entry name" value="BEACH_Domain"/>
</dbReference>
<dbReference type="PROSITE" id="PS00678">
    <property type="entry name" value="WD_REPEATS_1"/>
    <property type="match status" value="1"/>
</dbReference>
<dbReference type="InterPro" id="IPR011993">
    <property type="entry name" value="PH-like_dom_sf"/>
</dbReference>
<dbReference type="SMART" id="SM01026">
    <property type="entry name" value="Beach"/>
    <property type="match status" value="1"/>
</dbReference>
<sequence length="3079" mass="345462">MNIVKGVADLIRRTSSGQTGDSPGAQGERLSPPTPRICFSEGNDEAVLSSLWERYENTVDKAEKKRSFHVFLKQFLTVFKNWEPDNGGQLPEAASIAEYSMRVNDIVVGCSAGHPAEIILTLIEEIGQLTTLVSELNTGVGRTGMDFPAVSISFTSEGLPVLDALKIVTRSLHNCRVFGYYGGIQKLTALMKGAVIQLKTVVGAIPADESFSNLIVEKIAFLQRVLVYVVSIICCFIDLNSNVYEKAQMYSITENFSVIGALSSIDPDSLKDSLSERTLHWHRKAVVSVMEAGGLNWLVELLRVIRRLSMKEQWTDMTLQFLTLRTLSFALCDNPRGQNHFKSIGGLEVLLDGLTLPSINMLLLKSATHVDERREQYRLLKIFELHVLSLEVLREAVFGNVNNLQFLCENGRVHKFANSFCSPAFVFQEYIQLMEDSALPQGSQTSILNLKNDNAESYLAEPSAPSPEKAPCNQLWNDCVVKLSRVLCSFLLAAEDVKLQHGQATSGRIPTSISSVYAELSVKWVLRVLLQVFPCIRACSNQNEFPNHLWVFISTLQHCALNAFKKVLTSSAPLLEVFRKEGIWDLIFSENFFYFGSSSEEYYEGSTPYPDGSPKKVEEYSASGSTGIQILQIEASSFVELAATSNGSIHNLPELSALLEALEHSACNPKTATVVAKSLLRILQLSSEKTVASFKTLNAVSRVLKVACILAQESKMSGNMGPSIDNDYLEGVLSHSHQRLYSSQTSQCWIKCMELFAEFFSVADDARNLVLHDSTCIDCLFELFWEEGLRNQVFRYILDLMKIESLFEEDRKAVLYICSKYFETFTVIKEREKCFAELSIKLLVGMIDVLQTDPLHYQVLFRDGECFLHVVSLLNGNLDEANEERLVLVVLQTLTCLLAKNDASKAAFRALVGRGYQTLQSLLLEFCQWHPSEALLNALLDMLVDGKFEINGSPHIKNEDVVILYLSVLQKSSESLRHYGLSVFQQLLKDSLSNRASCVAAGMLNFLLDWFVQECDDSVILKIAQLIQVIGGHSISGKDIRKIFALLRSEKVGPQQQYCSLLLTCILSMLNEKGPTAFFDLNGDDSGIIIKTPVQWPLNKGFSFSCWLRVENFPMNGTMGVFKFLTENGRGCLATLAEDKLIYKTINLKEQCLEMHVNLVRKKWHFLCITHTIGRAFSGGSLLKCYLDGDLVSSERCRYAKVSEILTSCSIGTKIVLPRHEEDDPVETIQDSFPFLGQIGPLYLFGDAISSEQVKAVHSLGPSYMYSFLDSETTAFGDNPMPSGILGTKDGLASKIVFGLNAQASNGKILFNVSPALDPVSDKTLFEATIMVGTQLCSRRLLQEIIYCVGGISVFFPLITQSDRHENDETGVLERTLLFLVVKERLTAEVIELIASVLDENLANQQQMHLLSGFSVLGFLLQSLPPQQLNMETLSALKNLFNVVSSSSGLSELLMKEAISSIFLNPHVWLYTAYMVQRELYMFLIEQFDKDLRLLKSLCQLPRVIDIIRKCYWDSVKSRVSIGGQQLLHPITKQFIGERPGREEIHKIHLLLLSLGEMSLRQNIASADIKALVSFFETSHDMTCIEDVLHMVIRAISQKPLLESFNLLHEYGWNAWLTASVKLDVVKNYMSDSRDQGDYEINEKNLVMRVFSVVLCHYIQFMKGGWQQLEETVNFLLLHCEQVGISFRCLLCDIYENLLQRLVDLSAEENIFSSQPCRDNTLYLLQLVDEMLISAVGNKLPFPANSSDSYLGSLEVESQKEYDSLLHEVLQGEFDDKVSGNQESYGQAVTSGEDIPIDNWWNLFDNIWVVISEMNGMGPSKTGLRNSASVGPSLGQRARGLVESLNIPAAEMAAVVSGGIGNALSGKPNKNVDKAMALRGERCPRIVFRLLILYLCRSSLERALRCVQQFTSLLPCFLATDDEQSKSRLQLFIWSLLVVRSQYGLLDNGGRFHVIAHVIRETINSGKSMLATSMVARDDSFDSSSYSKETGSIHNLIQKDRLLSAVSDESKYVKTLEHDRSRQLQELRATMGENSSLEIHNQTAFEDEIQSSLHTILASDERRRAAFLLAQEEQQQNAAEKWMHMLRTLIDERGPWSANPFPNGSVIHWKLDKTEDTWRRRPKLRRNYHFDEKMCHPPSTCPSNEASLPSSENKSSFVGHIPEQMKQFLLQGVRRITDEGSSELVESGAEPSVQSVILEDPSDSHSVEVVKTINDQMDIVQDRKEFSAPSPETEINEVVMSLPCVLVTPKRKLAGQLAVMKDVLHFFGEFMVEGTVGSSVFKNLNASGHFERGDLKPKSIKWSIPLDINSEKGTFDNVEAENLHKEQLKNVKRYRRWSIGKIKAVHWTRYLLRYTAIEIFFSDSIAPLFINFASQKDAKEIGTLIVSTRNELLLRRGSSRDRNDLISFVDRCVALEMAETARESWRRRDITNFEYLMILNTLAGRSYNDLTQYPVFPWILADYSSEFLDFNKSSTFRDLSKPVGALDSKRFEVFEDRYRNFCDPDIPSFYYGSHYSSMGIVLYYLLRLEPFTSLHRNLQGGKFDHADRLFQSIESTYRNCLSNTSDVKELIPEFYYMPEFLINSNSYHLGVKQDGEPINDVSLPPWAMGSPELFVIKNREALESEYVSSNLHHWIDLVFGYKQRGKPAVEAANVFYYLTYEGAVDLDSMDDELQKSAIEDQIANFGQTPIQIFRKRHPRRGPPIPIAHPLYFAPASINLTSVLSCISYPPSAVLYVGLLDSIIVIVNQGLTLSVKMWLTTQLQSGGNFTFSGSQDPFFGVGSDIISPRKIGSPLAENVELGAQCFGIMQTPAENFLISCGNWENSFQVISLSDGRMVQSVRHHKDVVSCVAVTADGSILATGSHDTTVMVWEVLRVRIPEKRVRNMRTDYVITETPFHILCGHDDIITCLYVSVELDIVISGSKDGTCVFHTLRDGRYVRSLLHPYRSALSKLVASRHGQIVLYSDGDLSLHLYSINGKHLASSESNGRLNCVELSGCGEFLVCAGDQGQIVVRSMSTLEVVQRYNGIGKIITSLTVTPEECFLAGTKDGSLLVYSIENPQHRKASVSRNPKTKVSLAG</sequence>
<dbReference type="SUPFAM" id="SSF48371">
    <property type="entry name" value="ARM repeat"/>
    <property type="match status" value="1"/>
</dbReference>
<dbReference type="Gene3D" id="2.30.29.30">
    <property type="entry name" value="Pleckstrin-homology domain (PH domain)/Phosphotyrosine-binding domain (PTB)"/>
    <property type="match status" value="1"/>
</dbReference>
<dbReference type="Pfam" id="PF20425">
    <property type="entry name" value="Neurobeachin"/>
    <property type="match status" value="1"/>
</dbReference>
<dbReference type="SUPFAM" id="SSF50978">
    <property type="entry name" value="WD40 repeat-like"/>
    <property type="match status" value="1"/>
</dbReference>
<evidence type="ECO:0000256" key="1">
    <source>
        <dbReference type="ARBA" id="ARBA00022574"/>
    </source>
</evidence>
<dbReference type="Pfam" id="PF02138">
    <property type="entry name" value="Beach"/>
    <property type="match status" value="1"/>
</dbReference>
<dbReference type="Pfam" id="PF20426">
    <property type="entry name" value="NBCH_WD40"/>
    <property type="match status" value="1"/>
</dbReference>
<evidence type="ECO:0000313" key="7">
    <source>
        <dbReference type="EMBL" id="PPR95634.1"/>
    </source>
</evidence>
<dbReference type="InterPro" id="IPR046852">
    <property type="entry name" value="Neurobeachin_a-sol"/>
</dbReference>
<dbReference type="InterPro" id="IPR013320">
    <property type="entry name" value="ConA-like_dom_sf"/>
</dbReference>
<dbReference type="PANTHER" id="PTHR13743">
    <property type="entry name" value="BEIGE/BEACH-RELATED"/>
    <property type="match status" value="1"/>
</dbReference>
<dbReference type="InterPro" id="IPR019775">
    <property type="entry name" value="WD40_repeat_CS"/>
</dbReference>
<evidence type="ECO:0008006" key="9">
    <source>
        <dbReference type="Google" id="ProtNLM"/>
    </source>
</evidence>
<feature type="region of interest" description="Disordered" evidence="4">
    <location>
        <begin position="2137"/>
        <end position="2156"/>
    </location>
</feature>
<keyword evidence="1 3" id="KW-0853">WD repeat</keyword>
<keyword evidence="2" id="KW-0677">Repeat</keyword>
<evidence type="ECO:0000259" key="5">
    <source>
        <dbReference type="PROSITE" id="PS50197"/>
    </source>
</evidence>
<dbReference type="Gene3D" id="2.130.10.10">
    <property type="entry name" value="YVTN repeat-like/Quinoprotein amine dehydrogenase"/>
    <property type="match status" value="1"/>
</dbReference>